<dbReference type="Gene3D" id="3.90.1340.10">
    <property type="entry name" value="Phage tail collar domain"/>
    <property type="match status" value="1"/>
</dbReference>
<sequence length="188" mass="19421">MEAFIGLITIFGGTYAPRGWAFCNGQLLSVAQNSALFSLLGTTYGGNGQTTFALPDLRGRVPLGMGQGAGLPTYTLGEKAGTPTVTLGLQQMPIHNHPTTVTQTSMMASTSAGTLQVPVTGSLLAQSNQRDAQYVELANAGSTVPLGGAPTASVEVGQVGGSQAFPIMQPYLSLNFIIALEGIYPSRN</sequence>
<dbReference type="InterPro" id="IPR037053">
    <property type="entry name" value="Phage_tail_collar_dom_sf"/>
</dbReference>
<protein>
    <submittedName>
        <fullName evidence="2">Phage tail protein</fullName>
    </submittedName>
</protein>
<dbReference type="Proteomes" id="UP000515240">
    <property type="component" value="Chromosome"/>
</dbReference>
<reference evidence="2 3" key="1">
    <citation type="journal article" date="2020" name="G3 (Bethesda)">
        <title>CeMbio - The Caenorhabditis elegans Microbiome Resource.</title>
        <authorList>
            <person name="Dirksen P."/>
            <person name="Assie A."/>
            <person name="Zimmermann J."/>
            <person name="Zhang F."/>
            <person name="Tietje A.M."/>
            <person name="Marsh S.A."/>
            <person name="Felix M.A."/>
            <person name="Shapira M."/>
            <person name="Kaleta C."/>
            <person name="Schulenburg H."/>
            <person name="Samuel B."/>
        </authorList>
    </citation>
    <scope>NUCLEOTIDE SEQUENCE [LARGE SCALE GENOMIC DNA]</scope>
    <source>
        <strain evidence="2 3">BIGb0172</strain>
    </source>
</reference>
<dbReference type="RefSeq" id="WP_182325978.1">
    <property type="nucleotide sequence ID" value="NZ_CP058554.1"/>
</dbReference>
<dbReference type="Pfam" id="PF07484">
    <property type="entry name" value="Collar"/>
    <property type="match status" value="1"/>
</dbReference>
<proteinExistence type="predicted"/>
<evidence type="ECO:0000259" key="1">
    <source>
        <dbReference type="Pfam" id="PF07484"/>
    </source>
</evidence>
<feature type="domain" description="Phage tail collar" evidence="1">
    <location>
        <begin position="6"/>
        <end position="62"/>
    </location>
</feature>
<accession>A0A7G5EC16</accession>
<name>A0A7G5EC16_9BURK</name>
<dbReference type="SUPFAM" id="SSF88874">
    <property type="entry name" value="Receptor-binding domain of short tail fibre protein gp12"/>
    <property type="match status" value="1"/>
</dbReference>
<evidence type="ECO:0000313" key="2">
    <source>
        <dbReference type="EMBL" id="QMV71541.1"/>
    </source>
</evidence>
<dbReference type="EMBL" id="CP058554">
    <property type="protein sequence ID" value="QMV71541.1"/>
    <property type="molecule type" value="Genomic_DNA"/>
</dbReference>
<keyword evidence="3" id="KW-1185">Reference proteome</keyword>
<dbReference type="KEGG" id="cpis:HS961_01090"/>
<organism evidence="2 3">
    <name type="scientific">Comamonas piscis</name>
    <dbReference type="NCBI Taxonomy" id="1562974"/>
    <lineage>
        <taxon>Bacteria</taxon>
        <taxon>Pseudomonadati</taxon>
        <taxon>Pseudomonadota</taxon>
        <taxon>Betaproteobacteria</taxon>
        <taxon>Burkholderiales</taxon>
        <taxon>Comamonadaceae</taxon>
        <taxon>Comamonas</taxon>
    </lineage>
</organism>
<dbReference type="AlphaFoldDB" id="A0A7G5EC16"/>
<dbReference type="InterPro" id="IPR011083">
    <property type="entry name" value="Phage_tail_collar_dom"/>
</dbReference>
<evidence type="ECO:0000313" key="3">
    <source>
        <dbReference type="Proteomes" id="UP000515240"/>
    </source>
</evidence>
<gene>
    <name evidence="2" type="ORF">HS961_01090</name>
</gene>